<dbReference type="Proteomes" id="UP000298127">
    <property type="component" value="Unassembled WGS sequence"/>
</dbReference>
<evidence type="ECO:0000313" key="9">
    <source>
        <dbReference type="Proteomes" id="UP000298127"/>
    </source>
</evidence>
<evidence type="ECO:0000256" key="6">
    <source>
        <dbReference type="RuleBase" id="RU363076"/>
    </source>
</evidence>
<dbReference type="PANTHER" id="PTHR23427">
    <property type="entry name" value="SURFEIT LOCUS PROTEIN"/>
    <property type="match status" value="1"/>
</dbReference>
<gene>
    <name evidence="8" type="ORF">E4M00_06185</name>
</gene>
<evidence type="ECO:0000256" key="5">
    <source>
        <dbReference type="ARBA" id="ARBA00023136"/>
    </source>
</evidence>
<comment type="caution">
    <text evidence="8">The sequence shown here is derived from an EMBL/GenBank/DDBJ whole genome shotgun (WGS) entry which is preliminary data.</text>
</comment>
<evidence type="ECO:0000256" key="4">
    <source>
        <dbReference type="ARBA" id="ARBA00022989"/>
    </source>
</evidence>
<dbReference type="EMBL" id="SPQZ01000002">
    <property type="protein sequence ID" value="TFV99081.1"/>
    <property type="molecule type" value="Genomic_DNA"/>
</dbReference>
<dbReference type="InterPro" id="IPR045214">
    <property type="entry name" value="Surf1/Surf4"/>
</dbReference>
<dbReference type="GO" id="GO:0005886">
    <property type="term" value="C:plasma membrane"/>
    <property type="evidence" value="ECO:0007669"/>
    <property type="project" value="UniProtKB-SubCell"/>
</dbReference>
<dbReference type="CDD" id="cd06662">
    <property type="entry name" value="SURF1"/>
    <property type="match status" value="1"/>
</dbReference>
<evidence type="ECO:0000256" key="1">
    <source>
        <dbReference type="ARBA" id="ARBA00004370"/>
    </source>
</evidence>
<evidence type="ECO:0000256" key="2">
    <source>
        <dbReference type="ARBA" id="ARBA00007165"/>
    </source>
</evidence>
<accession>A0A4Y9R392</accession>
<evidence type="ECO:0000313" key="8">
    <source>
        <dbReference type="EMBL" id="TFV99081.1"/>
    </source>
</evidence>
<comment type="similarity">
    <text evidence="2 6">Belongs to the SURF1 family.</text>
</comment>
<keyword evidence="9" id="KW-1185">Reference proteome</keyword>
<dbReference type="RefSeq" id="WP_135119564.1">
    <property type="nucleotide sequence ID" value="NZ_SPQZ01000002.1"/>
</dbReference>
<keyword evidence="4 6" id="KW-1133">Transmembrane helix</keyword>
<name>A0A4Y9R392_9MICO</name>
<sequence>MTGWSFAFSRRWIGYLALVVVFALVCVSLGFWQIARRAEALAEIDRVESNWSAEPVPLDDALPELDSFDISQKYLPVTMTGVYLTDDQRLARNRPRDGSPGFEVLTPLQLADGTVFIVNRGWLPTGSQQDAPDVVPEAPSGEVTVVARLKAGEPRLAGRSASGNEVATIELADMAELVGEPTYTGAYGLLDSEVPAPESRPAAAAKPALDEGPHLSYAFQWFVFALLGFIGFGWAVRNEYRMLNADDPEERERALERERRRAKKAKTDAAVEDEILDAEHTAAR</sequence>
<feature type="transmembrane region" description="Helical" evidence="6">
    <location>
        <begin position="217"/>
        <end position="236"/>
    </location>
</feature>
<evidence type="ECO:0000256" key="3">
    <source>
        <dbReference type="ARBA" id="ARBA00022692"/>
    </source>
</evidence>
<dbReference type="AlphaFoldDB" id="A0A4Y9R392"/>
<evidence type="ECO:0000256" key="7">
    <source>
        <dbReference type="SAM" id="MobiDB-lite"/>
    </source>
</evidence>
<organism evidence="8 9">
    <name type="scientific">Orlajensenia leifsoniae</name>
    <dbReference type="NCBI Taxonomy" id="2561933"/>
    <lineage>
        <taxon>Bacteria</taxon>
        <taxon>Bacillati</taxon>
        <taxon>Actinomycetota</taxon>
        <taxon>Actinomycetes</taxon>
        <taxon>Micrococcales</taxon>
        <taxon>Microbacteriaceae</taxon>
        <taxon>Orlajensenia</taxon>
    </lineage>
</organism>
<dbReference type="PROSITE" id="PS50895">
    <property type="entry name" value="SURF1"/>
    <property type="match status" value="1"/>
</dbReference>
<proteinExistence type="inferred from homology"/>
<keyword evidence="5 6" id="KW-0472">Membrane</keyword>
<dbReference type="InterPro" id="IPR002994">
    <property type="entry name" value="Surf1/Shy1"/>
</dbReference>
<protein>
    <recommendedName>
        <fullName evidence="6">SURF1-like protein</fullName>
    </recommendedName>
</protein>
<feature type="transmembrane region" description="Helical" evidence="6">
    <location>
        <begin position="12"/>
        <end position="32"/>
    </location>
</feature>
<feature type="compositionally biased region" description="Basic and acidic residues" evidence="7">
    <location>
        <begin position="250"/>
        <end position="269"/>
    </location>
</feature>
<reference evidence="8 9" key="1">
    <citation type="journal article" date="2018" name="J. Microbiol.">
        <title>Leifsonia flava sp. nov., a novel actinobacterium isolated from the rhizosphere of Aquilegia viridiflora.</title>
        <authorList>
            <person name="Cai Y."/>
            <person name="Tao W.Z."/>
            <person name="Ma Y.J."/>
            <person name="Cheng J."/>
            <person name="Zhang M.Y."/>
            <person name="Zhang Y.X."/>
        </authorList>
    </citation>
    <scope>NUCLEOTIDE SEQUENCE [LARGE SCALE GENOMIC DNA]</scope>
    <source>
        <strain evidence="8 9">SYP-B2174</strain>
    </source>
</reference>
<comment type="subcellular location">
    <subcellularLocation>
        <location evidence="6">Cell membrane</location>
        <topology evidence="6">Multi-pass membrane protein</topology>
    </subcellularLocation>
    <subcellularLocation>
        <location evidence="1">Membrane</location>
    </subcellularLocation>
</comment>
<feature type="region of interest" description="Disordered" evidence="7">
    <location>
        <begin position="248"/>
        <end position="284"/>
    </location>
</feature>
<keyword evidence="6" id="KW-1003">Cell membrane</keyword>
<keyword evidence="3 6" id="KW-0812">Transmembrane</keyword>
<dbReference type="PANTHER" id="PTHR23427:SF2">
    <property type="entry name" value="SURFEIT LOCUS PROTEIN 1"/>
    <property type="match status" value="1"/>
</dbReference>
<dbReference type="Pfam" id="PF02104">
    <property type="entry name" value="SURF1"/>
    <property type="match status" value="1"/>
</dbReference>